<dbReference type="EMBL" id="CP139639">
    <property type="protein sequence ID" value="WRI22581.1"/>
    <property type="molecule type" value="Genomic_DNA"/>
</dbReference>
<dbReference type="RefSeq" id="WP_323986365.1">
    <property type="nucleotide sequence ID" value="NZ_CP139639.1"/>
</dbReference>
<evidence type="ECO:0000313" key="1">
    <source>
        <dbReference type="EMBL" id="WRI22581.1"/>
    </source>
</evidence>
<accession>A0ABZ1A0V3</accession>
<dbReference type="Proteomes" id="UP001322392">
    <property type="component" value="Chromosome"/>
</dbReference>
<name>A0ABZ1A0V3_9PSED</name>
<organism evidence="1 2">
    <name type="scientific">Pseudomonas canadensis</name>
    <dbReference type="NCBI Taxonomy" id="915099"/>
    <lineage>
        <taxon>Bacteria</taxon>
        <taxon>Pseudomonadati</taxon>
        <taxon>Pseudomonadota</taxon>
        <taxon>Gammaproteobacteria</taxon>
        <taxon>Pseudomonadales</taxon>
        <taxon>Pseudomonadaceae</taxon>
        <taxon>Pseudomonas</taxon>
    </lineage>
</organism>
<reference evidence="1 2" key="1">
    <citation type="submission" date="2023-12" db="EMBL/GenBank/DDBJ databases">
        <title>First complete genome sequence of Pseudomonas canadensis strain Pcan-CK-23 isolated from homogenized tissues of Zophobas morio larvae.</title>
        <authorList>
            <person name="Kundlacz C."/>
            <person name="Aldeia C."/>
            <person name="Eddoubaji Y."/>
            <person name="Campos-Madueno E.I."/>
            <person name="Endimiani A."/>
        </authorList>
    </citation>
    <scope>NUCLEOTIDE SEQUENCE [LARGE SCALE GENOMIC DNA]</scope>
    <source>
        <strain evidence="1 2">Pcan-CK-23</strain>
    </source>
</reference>
<proteinExistence type="predicted"/>
<gene>
    <name evidence="1" type="ORF">SPL95_18400</name>
</gene>
<evidence type="ECO:0000313" key="2">
    <source>
        <dbReference type="Proteomes" id="UP001322392"/>
    </source>
</evidence>
<sequence length="205" mass="23138">MTTSEEKDIPEVDLGEFVKHIGLEKLAPGRYSLLLAANLYGGALSGTQNPAKIVREIELLEQDELGQLKKPIQNRHPPLKGLWHKHYMQDGIPSLAQNVLKGLNRYKIPVFQQMIEAAEKAGEERFVEVTDIPRIVDDVVSGNRKRLAEQQAITGEWIIFAKHEGQNYYLTIATHDSDTHQNVREQIDQVCCVEFPFLVKLLSGA</sequence>
<keyword evidence="2" id="KW-1185">Reference proteome</keyword>
<protein>
    <submittedName>
        <fullName evidence="1">Uncharacterized protein</fullName>
    </submittedName>
</protein>